<comment type="caution">
    <text evidence="2">The sequence shown here is derived from an EMBL/GenBank/DDBJ whole genome shotgun (WGS) entry which is preliminary data.</text>
</comment>
<protein>
    <submittedName>
        <fullName evidence="2">Uncharacterized protein</fullName>
    </submittedName>
</protein>
<keyword evidence="3" id="KW-1185">Reference proteome</keyword>
<evidence type="ECO:0000313" key="3">
    <source>
        <dbReference type="Proteomes" id="UP000265520"/>
    </source>
</evidence>
<reference evidence="2 3" key="1">
    <citation type="journal article" date="2018" name="Front. Plant Sci.">
        <title>Red Clover (Trifolium pratense) and Zigzag Clover (T. medium) - A Picture of Genomic Similarities and Differences.</title>
        <authorList>
            <person name="Dluhosova J."/>
            <person name="Istvanek J."/>
            <person name="Nedelnik J."/>
            <person name="Repkova J."/>
        </authorList>
    </citation>
    <scope>NUCLEOTIDE SEQUENCE [LARGE SCALE GENOMIC DNA]</scope>
    <source>
        <strain evidence="3">cv. 10/8</strain>
        <tissue evidence="2">Leaf</tissue>
    </source>
</reference>
<feature type="non-terminal residue" evidence="2">
    <location>
        <position position="1"/>
    </location>
</feature>
<feature type="region of interest" description="Disordered" evidence="1">
    <location>
        <begin position="1"/>
        <end position="24"/>
    </location>
</feature>
<dbReference type="EMBL" id="LXQA010983918">
    <property type="protein sequence ID" value="MCI79906.1"/>
    <property type="molecule type" value="Genomic_DNA"/>
</dbReference>
<proteinExistence type="predicted"/>
<dbReference type="Proteomes" id="UP000265520">
    <property type="component" value="Unassembled WGS sequence"/>
</dbReference>
<evidence type="ECO:0000313" key="2">
    <source>
        <dbReference type="EMBL" id="MCI79906.1"/>
    </source>
</evidence>
<sequence>HFHRGRDDHLHRGGDHLHRGEGDGVCGGDEHLHHGVCCGGGHLRRSPLLLHLRHPLFLQHHS</sequence>
<accession>A0A392UV78</accession>
<dbReference type="AlphaFoldDB" id="A0A392UV78"/>
<organism evidence="2 3">
    <name type="scientific">Trifolium medium</name>
    <dbReference type="NCBI Taxonomy" id="97028"/>
    <lineage>
        <taxon>Eukaryota</taxon>
        <taxon>Viridiplantae</taxon>
        <taxon>Streptophyta</taxon>
        <taxon>Embryophyta</taxon>
        <taxon>Tracheophyta</taxon>
        <taxon>Spermatophyta</taxon>
        <taxon>Magnoliopsida</taxon>
        <taxon>eudicotyledons</taxon>
        <taxon>Gunneridae</taxon>
        <taxon>Pentapetalae</taxon>
        <taxon>rosids</taxon>
        <taxon>fabids</taxon>
        <taxon>Fabales</taxon>
        <taxon>Fabaceae</taxon>
        <taxon>Papilionoideae</taxon>
        <taxon>50 kb inversion clade</taxon>
        <taxon>NPAAA clade</taxon>
        <taxon>Hologalegina</taxon>
        <taxon>IRL clade</taxon>
        <taxon>Trifolieae</taxon>
        <taxon>Trifolium</taxon>
    </lineage>
</organism>
<evidence type="ECO:0000256" key="1">
    <source>
        <dbReference type="SAM" id="MobiDB-lite"/>
    </source>
</evidence>
<name>A0A392UV78_9FABA</name>